<evidence type="ECO:0000313" key="3">
    <source>
        <dbReference type="Proteomes" id="UP001148786"/>
    </source>
</evidence>
<evidence type="ECO:0000313" key="2">
    <source>
        <dbReference type="EMBL" id="KAJ3496946.1"/>
    </source>
</evidence>
<dbReference type="AlphaFoldDB" id="A0A9W8JNX8"/>
<keyword evidence="3" id="KW-1185">Reference proteome</keyword>
<gene>
    <name evidence="2" type="ORF">NLJ89_g10415</name>
</gene>
<evidence type="ECO:0000256" key="1">
    <source>
        <dbReference type="SAM" id="MobiDB-lite"/>
    </source>
</evidence>
<name>A0A9W8JNX8_9AGAR</name>
<dbReference type="OrthoDB" id="2935627at2759"/>
<accession>A0A9W8JNX8</accession>
<organism evidence="2 3">
    <name type="scientific">Agrocybe chaxingu</name>
    <dbReference type="NCBI Taxonomy" id="84603"/>
    <lineage>
        <taxon>Eukaryota</taxon>
        <taxon>Fungi</taxon>
        <taxon>Dikarya</taxon>
        <taxon>Basidiomycota</taxon>
        <taxon>Agaricomycotina</taxon>
        <taxon>Agaricomycetes</taxon>
        <taxon>Agaricomycetidae</taxon>
        <taxon>Agaricales</taxon>
        <taxon>Agaricineae</taxon>
        <taxon>Strophariaceae</taxon>
        <taxon>Agrocybe</taxon>
    </lineage>
</organism>
<feature type="compositionally biased region" description="Pro residues" evidence="1">
    <location>
        <begin position="23"/>
        <end position="32"/>
    </location>
</feature>
<protein>
    <submittedName>
        <fullName evidence="2">Uncharacterized protein</fullName>
    </submittedName>
</protein>
<proteinExistence type="predicted"/>
<reference evidence="2" key="1">
    <citation type="submission" date="2022-07" db="EMBL/GenBank/DDBJ databases">
        <title>Genome Sequence of Agrocybe chaxingu.</title>
        <authorList>
            <person name="Buettner E."/>
        </authorList>
    </citation>
    <scope>NUCLEOTIDE SEQUENCE</scope>
    <source>
        <strain evidence="2">MP-N11</strain>
    </source>
</reference>
<comment type="caution">
    <text evidence="2">The sequence shown here is derived from an EMBL/GenBank/DDBJ whole genome shotgun (WGS) entry which is preliminary data.</text>
</comment>
<sequence length="76" mass="8335">MAFLPFSLSYILLTPGRVRLPGEVPPAPPSPSRPRIRRTSKRLSTDLTNKARSLRSLVGGKSGSPTKYDPVKSDEE</sequence>
<feature type="region of interest" description="Disordered" evidence="1">
    <location>
        <begin position="18"/>
        <end position="76"/>
    </location>
</feature>
<dbReference type="Proteomes" id="UP001148786">
    <property type="component" value="Unassembled WGS sequence"/>
</dbReference>
<dbReference type="EMBL" id="JANKHO010001901">
    <property type="protein sequence ID" value="KAJ3496946.1"/>
    <property type="molecule type" value="Genomic_DNA"/>
</dbReference>